<dbReference type="PANTHER" id="PTHR30146:SF109">
    <property type="entry name" value="HTH-TYPE TRANSCRIPTIONAL REGULATOR GALS"/>
    <property type="match status" value="1"/>
</dbReference>
<sequence length="342" mass="37907">MDTMSRRTLPTTKDVARLAGVSAATVSYVLNGRRQRSNTISAETRQRVLDAVTTLGYVPNQIGRSLRLQRTERVSLILPRIGVPVNDVLIRDIQRVADQHGYTVMISVVDTPERERHMLNQLKRRLADGAIIVHGTWAEEDFAELVQAGLPLVVQRNHVTAEGFDVVQTTEAETCYEAVSYLLCKGHRRIAFLGHFENLPSRLEHYDRFTSYLQALKDHNIAIDERLICAGATTRNDAYQSALDLLRLQEPPSAIFAASDIAAVSAIWAAHSIGLRIPEDLALIGAGNIPEGEITDPPITTVGPADLDFTAIADLLFSRLANPEQEGRVYQLQWQLILRASA</sequence>
<dbReference type="PROSITE" id="PS50932">
    <property type="entry name" value="HTH_LACI_2"/>
    <property type="match status" value="1"/>
</dbReference>
<dbReference type="Pfam" id="PF13377">
    <property type="entry name" value="Peripla_BP_3"/>
    <property type="match status" value="1"/>
</dbReference>
<keyword evidence="3" id="KW-0804">Transcription</keyword>
<comment type="caution">
    <text evidence="5">The sequence shown here is derived from an EMBL/GenBank/DDBJ whole genome shotgun (WGS) entry which is preliminary data.</text>
</comment>
<proteinExistence type="predicted"/>
<feature type="domain" description="HTH lacI-type" evidence="4">
    <location>
        <begin position="10"/>
        <end position="68"/>
    </location>
</feature>
<dbReference type="PRINTS" id="PR00036">
    <property type="entry name" value="HTHLACI"/>
</dbReference>
<dbReference type="SMART" id="SM00354">
    <property type="entry name" value="HTH_LACI"/>
    <property type="match status" value="1"/>
</dbReference>
<dbReference type="PANTHER" id="PTHR30146">
    <property type="entry name" value="LACI-RELATED TRANSCRIPTIONAL REPRESSOR"/>
    <property type="match status" value="1"/>
</dbReference>
<organism evidence="5 6">
    <name type="scientific">Reticulibacter mediterranei</name>
    <dbReference type="NCBI Taxonomy" id="2778369"/>
    <lineage>
        <taxon>Bacteria</taxon>
        <taxon>Bacillati</taxon>
        <taxon>Chloroflexota</taxon>
        <taxon>Ktedonobacteria</taxon>
        <taxon>Ktedonobacterales</taxon>
        <taxon>Reticulibacteraceae</taxon>
        <taxon>Reticulibacter</taxon>
    </lineage>
</organism>
<dbReference type="EMBL" id="BNJK01000001">
    <property type="protein sequence ID" value="GHO96121.1"/>
    <property type="molecule type" value="Genomic_DNA"/>
</dbReference>
<keyword evidence="2 5" id="KW-0238">DNA-binding</keyword>
<dbReference type="InterPro" id="IPR000843">
    <property type="entry name" value="HTH_LacI"/>
</dbReference>
<dbReference type="InterPro" id="IPR010982">
    <property type="entry name" value="Lambda_DNA-bd_dom_sf"/>
</dbReference>
<dbReference type="InterPro" id="IPR028082">
    <property type="entry name" value="Peripla_BP_I"/>
</dbReference>
<dbReference type="SUPFAM" id="SSF53822">
    <property type="entry name" value="Periplasmic binding protein-like I"/>
    <property type="match status" value="1"/>
</dbReference>
<keyword evidence="6" id="KW-1185">Reference proteome</keyword>
<dbReference type="SUPFAM" id="SSF47413">
    <property type="entry name" value="lambda repressor-like DNA-binding domains"/>
    <property type="match status" value="1"/>
</dbReference>
<dbReference type="InterPro" id="IPR046335">
    <property type="entry name" value="LacI/GalR-like_sensor"/>
</dbReference>
<evidence type="ECO:0000313" key="5">
    <source>
        <dbReference type="EMBL" id="GHO96121.1"/>
    </source>
</evidence>
<evidence type="ECO:0000256" key="3">
    <source>
        <dbReference type="ARBA" id="ARBA00023163"/>
    </source>
</evidence>
<dbReference type="CDD" id="cd01392">
    <property type="entry name" value="HTH_LacI"/>
    <property type="match status" value="1"/>
</dbReference>
<evidence type="ECO:0000313" key="6">
    <source>
        <dbReference type="Proteomes" id="UP000597444"/>
    </source>
</evidence>
<dbReference type="GO" id="GO:0000976">
    <property type="term" value="F:transcription cis-regulatory region binding"/>
    <property type="evidence" value="ECO:0007669"/>
    <property type="project" value="TreeGrafter"/>
</dbReference>
<keyword evidence="1" id="KW-0805">Transcription regulation</keyword>
<reference evidence="5" key="1">
    <citation type="submission" date="2020-10" db="EMBL/GenBank/DDBJ databases">
        <title>Taxonomic study of unclassified bacteria belonging to the class Ktedonobacteria.</title>
        <authorList>
            <person name="Yabe S."/>
            <person name="Wang C.M."/>
            <person name="Zheng Y."/>
            <person name="Sakai Y."/>
            <person name="Cavaletti L."/>
            <person name="Monciardini P."/>
            <person name="Donadio S."/>
        </authorList>
    </citation>
    <scope>NUCLEOTIDE SEQUENCE</scope>
    <source>
        <strain evidence="5">ID150040</strain>
    </source>
</reference>
<dbReference type="Gene3D" id="3.40.50.2300">
    <property type="match status" value="2"/>
</dbReference>
<dbReference type="Pfam" id="PF00356">
    <property type="entry name" value="LacI"/>
    <property type="match status" value="1"/>
</dbReference>
<gene>
    <name evidence="5" type="primary">cytR</name>
    <name evidence="5" type="ORF">KSF_061690</name>
</gene>
<dbReference type="GO" id="GO:0003700">
    <property type="term" value="F:DNA-binding transcription factor activity"/>
    <property type="evidence" value="ECO:0007669"/>
    <property type="project" value="TreeGrafter"/>
</dbReference>
<dbReference type="CDD" id="cd06267">
    <property type="entry name" value="PBP1_LacI_sugar_binding-like"/>
    <property type="match status" value="1"/>
</dbReference>
<dbReference type="Gene3D" id="1.10.260.40">
    <property type="entry name" value="lambda repressor-like DNA-binding domains"/>
    <property type="match status" value="1"/>
</dbReference>
<dbReference type="Proteomes" id="UP000597444">
    <property type="component" value="Unassembled WGS sequence"/>
</dbReference>
<evidence type="ECO:0000259" key="4">
    <source>
        <dbReference type="PROSITE" id="PS50932"/>
    </source>
</evidence>
<evidence type="ECO:0000256" key="1">
    <source>
        <dbReference type="ARBA" id="ARBA00023015"/>
    </source>
</evidence>
<dbReference type="AlphaFoldDB" id="A0A8J3ITW8"/>
<accession>A0A8J3ITW8</accession>
<name>A0A8J3ITW8_9CHLR</name>
<evidence type="ECO:0000256" key="2">
    <source>
        <dbReference type="ARBA" id="ARBA00023125"/>
    </source>
</evidence>
<protein>
    <submittedName>
        <fullName evidence="5">DNA-binding transcriptional regulator CytR</fullName>
    </submittedName>
</protein>